<comment type="caution">
    <text evidence="1">The sequence shown here is derived from an EMBL/GenBank/DDBJ whole genome shotgun (WGS) entry which is preliminary data.</text>
</comment>
<sequence length="174" mass="19622">MTEVISVYDDGVRLDIPFEACVLYHGRDSIGGLSLGYRLLRFALNKLTDGRIPERKEITFKTAFPGPGLRDAVEMTTRAVTRKAYEVLENAPEGTPEGVYGHMYFEITVGSRTLCCALKPGVLPEEFVQTGRAIKKGNYSEQDARHWREQKDALSEAIWNIPNFEDVLSFSMKE</sequence>
<reference evidence="1 2" key="1">
    <citation type="journal article" date="2019" name="Nat. Med.">
        <title>A library of human gut bacterial isolates paired with longitudinal multiomics data enables mechanistic microbiome research.</title>
        <authorList>
            <person name="Poyet M."/>
            <person name="Groussin M."/>
            <person name="Gibbons S.M."/>
            <person name="Avila-Pacheco J."/>
            <person name="Jiang X."/>
            <person name="Kearney S.M."/>
            <person name="Perrotta A.R."/>
            <person name="Berdy B."/>
            <person name="Zhao S."/>
            <person name="Lieberman T.D."/>
            <person name="Swanson P.K."/>
            <person name="Smith M."/>
            <person name="Roesemann S."/>
            <person name="Alexander J.E."/>
            <person name="Rich S.A."/>
            <person name="Livny J."/>
            <person name="Vlamakis H."/>
            <person name="Clish C."/>
            <person name="Bullock K."/>
            <person name="Deik A."/>
            <person name="Scott J."/>
            <person name="Pierce K.A."/>
            <person name="Xavier R.J."/>
            <person name="Alm E.J."/>
        </authorList>
    </citation>
    <scope>NUCLEOTIDE SEQUENCE [LARGE SCALE GENOMIC DNA]</scope>
    <source>
        <strain evidence="1 2">BIOML-A2</strain>
    </source>
</reference>
<dbReference type="GeneID" id="43350042"/>
<dbReference type="AlphaFoldDB" id="A0A6I3S1W8"/>
<evidence type="ECO:0000313" key="1">
    <source>
        <dbReference type="EMBL" id="MTU43449.1"/>
    </source>
</evidence>
<proteinExistence type="predicted"/>
<gene>
    <name evidence="1" type="ORF">GMD42_07400</name>
</gene>
<evidence type="ECO:0008006" key="3">
    <source>
        <dbReference type="Google" id="ProtNLM"/>
    </source>
</evidence>
<accession>A0A6I3S1W8</accession>
<evidence type="ECO:0000313" key="2">
    <source>
        <dbReference type="Proteomes" id="UP000462362"/>
    </source>
</evidence>
<dbReference type="Proteomes" id="UP000462362">
    <property type="component" value="Unassembled WGS sequence"/>
</dbReference>
<organism evidence="1 2">
    <name type="scientific">Parasutterella excrementihominis</name>
    <dbReference type="NCBI Taxonomy" id="487175"/>
    <lineage>
        <taxon>Bacteria</taxon>
        <taxon>Pseudomonadati</taxon>
        <taxon>Pseudomonadota</taxon>
        <taxon>Betaproteobacteria</taxon>
        <taxon>Burkholderiales</taxon>
        <taxon>Sutterellaceae</taxon>
        <taxon>Parasutterella</taxon>
    </lineage>
</organism>
<name>A0A6I3S1W8_9BURK</name>
<dbReference type="RefSeq" id="WP_008810333.1">
    <property type="nucleotide sequence ID" value="NZ_CAJUON010000005.1"/>
</dbReference>
<protein>
    <recommendedName>
        <fullName evidence="3">Formylmethanofuran dehydrogenase subunit E domain-containing protein</fullName>
    </recommendedName>
</protein>
<dbReference type="EMBL" id="WNCL01000019">
    <property type="protein sequence ID" value="MTU43449.1"/>
    <property type="molecule type" value="Genomic_DNA"/>
</dbReference>